<comment type="caution">
    <text evidence="1">The sequence shown here is derived from an EMBL/GenBank/DDBJ whole genome shotgun (WGS) entry which is preliminary data.</text>
</comment>
<evidence type="ECO:0000313" key="2">
    <source>
        <dbReference type="Proteomes" id="UP001073227"/>
    </source>
</evidence>
<protein>
    <submittedName>
        <fullName evidence="1">DUF4198 domain-containing protein</fullName>
    </submittedName>
</protein>
<organism evidence="1 2">
    <name type="scientific">Hoeflea algicola</name>
    <dbReference type="NCBI Taxonomy" id="2983763"/>
    <lineage>
        <taxon>Bacteria</taxon>
        <taxon>Pseudomonadati</taxon>
        <taxon>Pseudomonadota</taxon>
        <taxon>Alphaproteobacteria</taxon>
        <taxon>Hyphomicrobiales</taxon>
        <taxon>Rhizobiaceae</taxon>
        <taxon>Hoeflea</taxon>
    </lineage>
</organism>
<reference evidence="1" key="1">
    <citation type="submission" date="2022-10" db="EMBL/GenBank/DDBJ databases">
        <title>Hoeflea sp. G2-23, isolated from marine algae.</title>
        <authorList>
            <person name="Kristyanto S."/>
            <person name="Kim J.M."/>
            <person name="Jeon C.O."/>
        </authorList>
    </citation>
    <scope>NUCLEOTIDE SEQUENCE</scope>
    <source>
        <strain evidence="1">G2-23</strain>
    </source>
</reference>
<dbReference type="Proteomes" id="UP001073227">
    <property type="component" value="Unassembled WGS sequence"/>
</dbReference>
<dbReference type="RefSeq" id="WP_267653176.1">
    <property type="nucleotide sequence ID" value="NZ_JAOVZR010000001.1"/>
</dbReference>
<proteinExistence type="predicted"/>
<keyword evidence="2" id="KW-1185">Reference proteome</keyword>
<name>A0ABT3Z8A8_9HYPH</name>
<gene>
    <name evidence="1" type="ORF">OEG84_07560</name>
</gene>
<accession>A0ABT3Z8A8</accession>
<dbReference type="Pfam" id="PF10670">
    <property type="entry name" value="DUF4198"/>
    <property type="match status" value="1"/>
</dbReference>
<dbReference type="EMBL" id="JAOVZR010000001">
    <property type="protein sequence ID" value="MCY0147574.1"/>
    <property type="molecule type" value="Genomic_DNA"/>
</dbReference>
<dbReference type="InterPro" id="IPR019613">
    <property type="entry name" value="DUF4198"/>
</dbReference>
<evidence type="ECO:0000313" key="1">
    <source>
        <dbReference type="EMBL" id="MCY0147574.1"/>
    </source>
</evidence>
<sequence length="255" mass="27986">MGALSPVSAHEFWLEPQDFTVAPDSEITADLRVGQNFKGDAFPFISSRFQSFMRYDHLGEISIEGTAGDIPALTVSPRGEGLTIVTYVSVGQQLLFRDWEKFGEYLAYEGLDTVAARHDARGLPRDRITEIYTRCAKTLVNVGDASNDQDHATGMQLELVAGQNPAALTPGTEMSFTLLWEGQPSANRQVALFRRDDKGDAVRTLARTDNNGVARFIIPTAGTYLAAAVQMTEPAADQNVDWQSYWASLSFGVED</sequence>